<name>A0A8H5HTU9_9AGAR</name>
<dbReference type="EMBL" id="JAACJN010000022">
    <property type="protein sequence ID" value="KAF5389399.1"/>
    <property type="molecule type" value="Genomic_DNA"/>
</dbReference>
<sequence length="294" mass="32606">MRQITPFSMSYIVLFFRQLLKGLAAPSQFDSTSNQINSFQTLFCITLLAPASQLDYITLLQNFQQLNNTMQQQQQAFNNAQQSQEAAFNLINTQLFDLPTTHTSASAPYAPAPATDSIASKPTFNPPNEFKGKVLEVDVFISSINTAVCLQRAALITKEDKCLYMTTFLGEGTPAQWYCGILVSKPNILNSFANFKTAFCHHFGNSDIAFSSQAKLIALVQTGLAASYAACFGDLVAHLDWNDQAKIDKFSDGLKEQTQNYISVIKRENCPTKCLEYVAFAIDCDDGAHKRNIE</sequence>
<reference evidence="4 5" key="1">
    <citation type="journal article" date="2020" name="ISME J.">
        <title>Uncovering the hidden diversity of litter-decomposition mechanisms in mushroom-forming fungi.</title>
        <authorList>
            <person name="Floudas D."/>
            <person name="Bentzer J."/>
            <person name="Ahren D."/>
            <person name="Johansson T."/>
            <person name="Persson P."/>
            <person name="Tunlid A."/>
        </authorList>
    </citation>
    <scope>NUCLEOTIDE SEQUENCE [LARGE SCALE GENOMIC DNA]</scope>
    <source>
        <strain evidence="4 5">CBS 406.79</strain>
    </source>
</reference>
<dbReference type="OrthoDB" id="5582182at2759"/>
<evidence type="ECO:0000256" key="2">
    <source>
        <dbReference type="SAM" id="SignalP"/>
    </source>
</evidence>
<proteinExistence type="predicted"/>
<keyword evidence="2" id="KW-0732">Signal</keyword>
<evidence type="ECO:0000313" key="5">
    <source>
        <dbReference type="Proteomes" id="UP000518752"/>
    </source>
</evidence>
<comment type="caution">
    <text evidence="4">The sequence shown here is derived from an EMBL/GenBank/DDBJ whole genome shotgun (WGS) entry which is preliminary data.</text>
</comment>
<dbReference type="AlphaFoldDB" id="A0A8H5HTU9"/>
<dbReference type="InterPro" id="IPR005162">
    <property type="entry name" value="Retrotrans_gag_dom"/>
</dbReference>
<gene>
    <name evidence="4" type="ORF">D9757_004405</name>
</gene>
<accession>A0A8H5HTU9</accession>
<keyword evidence="5" id="KW-1185">Reference proteome</keyword>
<dbReference type="Pfam" id="PF03732">
    <property type="entry name" value="Retrotrans_gag"/>
    <property type="match status" value="1"/>
</dbReference>
<dbReference type="Proteomes" id="UP000518752">
    <property type="component" value="Unassembled WGS sequence"/>
</dbReference>
<feature type="domain" description="Retrotransposon gag" evidence="3">
    <location>
        <begin position="171"/>
        <end position="256"/>
    </location>
</feature>
<evidence type="ECO:0000259" key="3">
    <source>
        <dbReference type="Pfam" id="PF03732"/>
    </source>
</evidence>
<feature type="coiled-coil region" evidence="1">
    <location>
        <begin position="56"/>
        <end position="83"/>
    </location>
</feature>
<organism evidence="4 5">
    <name type="scientific">Collybiopsis confluens</name>
    <dbReference type="NCBI Taxonomy" id="2823264"/>
    <lineage>
        <taxon>Eukaryota</taxon>
        <taxon>Fungi</taxon>
        <taxon>Dikarya</taxon>
        <taxon>Basidiomycota</taxon>
        <taxon>Agaricomycotina</taxon>
        <taxon>Agaricomycetes</taxon>
        <taxon>Agaricomycetidae</taxon>
        <taxon>Agaricales</taxon>
        <taxon>Marasmiineae</taxon>
        <taxon>Omphalotaceae</taxon>
        <taxon>Collybiopsis</taxon>
    </lineage>
</organism>
<feature type="chain" id="PRO_5034316410" description="Retrotransposon gag domain-containing protein" evidence="2">
    <location>
        <begin position="25"/>
        <end position="294"/>
    </location>
</feature>
<keyword evidence="1" id="KW-0175">Coiled coil</keyword>
<evidence type="ECO:0000313" key="4">
    <source>
        <dbReference type="EMBL" id="KAF5389399.1"/>
    </source>
</evidence>
<protein>
    <recommendedName>
        <fullName evidence="3">Retrotransposon gag domain-containing protein</fullName>
    </recommendedName>
</protein>
<feature type="signal peptide" evidence="2">
    <location>
        <begin position="1"/>
        <end position="24"/>
    </location>
</feature>
<evidence type="ECO:0000256" key="1">
    <source>
        <dbReference type="SAM" id="Coils"/>
    </source>
</evidence>